<dbReference type="OrthoDB" id="9813903at2"/>
<organism evidence="5 6">
    <name type="scientific">Bordetella bronchiseptica 253</name>
    <dbReference type="NCBI Taxonomy" id="568707"/>
    <lineage>
        <taxon>Bacteria</taxon>
        <taxon>Pseudomonadati</taxon>
        <taxon>Pseudomonadota</taxon>
        <taxon>Betaproteobacteria</taxon>
        <taxon>Burkholderiales</taxon>
        <taxon>Alcaligenaceae</taxon>
        <taxon>Bordetella</taxon>
    </lineage>
</organism>
<comment type="catalytic activity">
    <reaction evidence="2">
        <text>2 GTP = 3',3'-c-di-GMP + 2 diphosphate</text>
        <dbReference type="Rhea" id="RHEA:24898"/>
        <dbReference type="ChEBI" id="CHEBI:33019"/>
        <dbReference type="ChEBI" id="CHEBI:37565"/>
        <dbReference type="ChEBI" id="CHEBI:58805"/>
        <dbReference type="EC" id="2.7.7.65"/>
    </reaction>
</comment>
<keyword evidence="3" id="KW-1133">Transmembrane helix</keyword>
<dbReference type="CDD" id="cd01949">
    <property type="entry name" value="GGDEF"/>
    <property type="match status" value="1"/>
</dbReference>
<protein>
    <recommendedName>
        <fullName evidence="1">diguanylate cyclase</fullName>
        <ecNumber evidence="1">2.7.7.65</ecNumber>
    </recommendedName>
</protein>
<dbReference type="Proteomes" id="UP000007564">
    <property type="component" value="Chromosome"/>
</dbReference>
<dbReference type="PROSITE" id="PS50887">
    <property type="entry name" value="GGDEF"/>
    <property type="match status" value="1"/>
</dbReference>
<feature type="domain" description="GGDEF" evidence="4">
    <location>
        <begin position="253"/>
        <end position="385"/>
    </location>
</feature>
<keyword evidence="3" id="KW-0472">Membrane</keyword>
<feature type="transmembrane region" description="Helical" evidence="3">
    <location>
        <begin position="118"/>
        <end position="139"/>
    </location>
</feature>
<dbReference type="SMART" id="SM00267">
    <property type="entry name" value="GGDEF"/>
    <property type="match status" value="1"/>
</dbReference>
<sequence length="385" mass="41695">MLAPVTLLVISSLSSLVTLGVLGSLLRSGIAGIRELMWANVLVLCSLLLFTLQANPATPPWLAIQAPNVLISSGVMLFCAGIFRFMQRRPPWRLLLSGLALSIGANIWFHYVDPSVNARVVAASGLHALLWGGSAWTIYRNMPARRSRYSYWFAGVTATVAALGHALRTAVYGLQIEQTQGLLQSSVWNVAFLAIGVLVMPSMTLGMIMMIHDRMLAEREREANQDFLTGLLSRKAWWREGERLCARALRTGRPLTLLALDIDRFKQVNDQHGHAAGDVVLRHFGSLATALLRSGDVIGRLGGEEFVALLPDTDSDTGVGVAERLLAAVRATPCSHGGKALAYTFSGGVAQYRAGDTLPVLVERADAALYAAKQAGRDRIRNRAG</sequence>
<dbReference type="InterPro" id="IPR043128">
    <property type="entry name" value="Rev_trsase/Diguanyl_cyclase"/>
</dbReference>
<dbReference type="InterPro" id="IPR000160">
    <property type="entry name" value="GGDEF_dom"/>
</dbReference>
<reference evidence="5 6" key="1">
    <citation type="journal article" date="2012" name="BMC Genomics">
        <title>Comparative genomics of the classical Bordetella subspecies: the evolution and exchange of virulence-associated diversity amongst closely related pathogens.</title>
        <authorList>
            <person name="Park J."/>
            <person name="Zhang Y."/>
            <person name="Buboltz A.M."/>
            <person name="Zhang X."/>
            <person name="Schuster S.C."/>
            <person name="Ahuja U."/>
            <person name="Liu M."/>
            <person name="Miller J.F."/>
            <person name="Sebaihia M."/>
            <person name="Bentley S.D."/>
            <person name="Parkhill J."/>
            <person name="Harvill E.T."/>
        </authorList>
    </citation>
    <scope>NUCLEOTIDE SEQUENCE [LARGE SCALE GENOMIC DNA]</scope>
    <source>
        <strain evidence="5 6">253</strain>
    </source>
</reference>
<dbReference type="EMBL" id="HE965806">
    <property type="protein sequence ID" value="CCJ52360.1"/>
    <property type="molecule type" value="Genomic_DNA"/>
</dbReference>
<dbReference type="RefSeq" id="WP_015063758.1">
    <property type="nucleotide sequence ID" value="NC_019382.1"/>
</dbReference>
<evidence type="ECO:0000256" key="2">
    <source>
        <dbReference type="ARBA" id="ARBA00034247"/>
    </source>
</evidence>
<dbReference type="GO" id="GO:0005886">
    <property type="term" value="C:plasma membrane"/>
    <property type="evidence" value="ECO:0007669"/>
    <property type="project" value="TreeGrafter"/>
</dbReference>
<proteinExistence type="predicted"/>
<dbReference type="InterPro" id="IPR029787">
    <property type="entry name" value="Nucleotide_cyclase"/>
</dbReference>
<dbReference type="GO" id="GO:0043709">
    <property type="term" value="P:cell adhesion involved in single-species biofilm formation"/>
    <property type="evidence" value="ECO:0007669"/>
    <property type="project" value="TreeGrafter"/>
</dbReference>
<feature type="transmembrane region" description="Helical" evidence="3">
    <location>
        <begin position="151"/>
        <end position="167"/>
    </location>
</feature>
<keyword evidence="3" id="KW-0812">Transmembrane</keyword>
<dbReference type="GO" id="GO:1902201">
    <property type="term" value="P:negative regulation of bacterial-type flagellum-dependent cell motility"/>
    <property type="evidence" value="ECO:0007669"/>
    <property type="project" value="TreeGrafter"/>
</dbReference>
<dbReference type="GO" id="GO:0052621">
    <property type="term" value="F:diguanylate cyclase activity"/>
    <property type="evidence" value="ECO:0007669"/>
    <property type="project" value="UniProtKB-EC"/>
</dbReference>
<dbReference type="EC" id="2.7.7.65" evidence="1"/>
<feature type="transmembrane region" description="Helical" evidence="3">
    <location>
        <begin position="187"/>
        <end position="211"/>
    </location>
</feature>
<evidence type="ECO:0000313" key="6">
    <source>
        <dbReference type="Proteomes" id="UP000007564"/>
    </source>
</evidence>
<dbReference type="SUPFAM" id="SSF55073">
    <property type="entry name" value="Nucleotide cyclase"/>
    <property type="match status" value="1"/>
</dbReference>
<evidence type="ECO:0000313" key="5">
    <source>
        <dbReference type="EMBL" id="CCJ52360.1"/>
    </source>
</evidence>
<dbReference type="KEGG" id="bbh:BN112_0442"/>
<dbReference type="HOGENOM" id="CLU_000445_11_1_4"/>
<evidence type="ECO:0000256" key="1">
    <source>
        <dbReference type="ARBA" id="ARBA00012528"/>
    </source>
</evidence>
<feature type="transmembrane region" description="Helical" evidence="3">
    <location>
        <begin position="38"/>
        <end position="55"/>
    </location>
</feature>
<dbReference type="FunFam" id="3.30.70.270:FF:000001">
    <property type="entry name" value="Diguanylate cyclase domain protein"/>
    <property type="match status" value="1"/>
</dbReference>
<dbReference type="Pfam" id="PF00990">
    <property type="entry name" value="GGDEF"/>
    <property type="match status" value="1"/>
</dbReference>
<evidence type="ECO:0000259" key="4">
    <source>
        <dbReference type="PROSITE" id="PS50887"/>
    </source>
</evidence>
<gene>
    <name evidence="5" type="ORF">BN112_0442</name>
</gene>
<dbReference type="AlphaFoldDB" id="A0A0C6NZW6"/>
<feature type="transmembrane region" description="Helical" evidence="3">
    <location>
        <begin position="6"/>
        <end position="26"/>
    </location>
</feature>
<dbReference type="PANTHER" id="PTHR45138:SF9">
    <property type="entry name" value="DIGUANYLATE CYCLASE DGCM-RELATED"/>
    <property type="match status" value="1"/>
</dbReference>
<feature type="transmembrane region" description="Helical" evidence="3">
    <location>
        <begin position="94"/>
        <end position="112"/>
    </location>
</feature>
<dbReference type="PANTHER" id="PTHR45138">
    <property type="entry name" value="REGULATORY COMPONENTS OF SENSORY TRANSDUCTION SYSTEM"/>
    <property type="match status" value="1"/>
</dbReference>
<dbReference type="Gene3D" id="3.30.70.270">
    <property type="match status" value="1"/>
</dbReference>
<feature type="transmembrane region" description="Helical" evidence="3">
    <location>
        <begin position="61"/>
        <end position="82"/>
    </location>
</feature>
<dbReference type="InterPro" id="IPR050469">
    <property type="entry name" value="Diguanylate_Cyclase"/>
</dbReference>
<dbReference type="NCBIfam" id="TIGR00254">
    <property type="entry name" value="GGDEF"/>
    <property type="match status" value="1"/>
</dbReference>
<evidence type="ECO:0000256" key="3">
    <source>
        <dbReference type="SAM" id="Phobius"/>
    </source>
</evidence>
<accession>A0A0C6NZW6</accession>
<name>A0A0C6NZW6_BORBO</name>